<dbReference type="EMBL" id="JAGTJS010000001">
    <property type="protein sequence ID" value="KAH7275039.1"/>
    <property type="molecule type" value="Genomic_DNA"/>
</dbReference>
<dbReference type="Proteomes" id="UP000736672">
    <property type="component" value="Unassembled WGS sequence"/>
</dbReference>
<evidence type="ECO:0000259" key="1">
    <source>
        <dbReference type="Pfam" id="PF20183"/>
    </source>
</evidence>
<dbReference type="OrthoDB" id="4802432at2759"/>
<evidence type="ECO:0000313" key="2">
    <source>
        <dbReference type="EMBL" id="KAH7275039.1"/>
    </source>
</evidence>
<dbReference type="AlphaFoldDB" id="A0A9P9L6C8"/>
<gene>
    <name evidence="2" type="ORF">B0J15DRAFT_540090</name>
</gene>
<dbReference type="CDD" id="cd09917">
    <property type="entry name" value="F-box_SF"/>
    <property type="match status" value="1"/>
</dbReference>
<dbReference type="SUPFAM" id="SSF81383">
    <property type="entry name" value="F-box domain"/>
    <property type="match status" value="1"/>
</dbReference>
<feature type="domain" description="DUF6546" evidence="1">
    <location>
        <begin position="291"/>
        <end position="486"/>
    </location>
</feature>
<dbReference type="InterPro" id="IPR046676">
    <property type="entry name" value="DUF6546"/>
</dbReference>
<keyword evidence="3" id="KW-1185">Reference proteome</keyword>
<organism evidence="2 3">
    <name type="scientific">Fusarium solani</name>
    <name type="common">Filamentous fungus</name>
    <dbReference type="NCBI Taxonomy" id="169388"/>
    <lineage>
        <taxon>Eukaryota</taxon>
        <taxon>Fungi</taxon>
        <taxon>Dikarya</taxon>
        <taxon>Ascomycota</taxon>
        <taxon>Pezizomycotina</taxon>
        <taxon>Sordariomycetes</taxon>
        <taxon>Hypocreomycetidae</taxon>
        <taxon>Hypocreales</taxon>
        <taxon>Nectriaceae</taxon>
        <taxon>Fusarium</taxon>
        <taxon>Fusarium solani species complex</taxon>
    </lineage>
</organism>
<protein>
    <recommendedName>
        <fullName evidence="1">DUF6546 domain-containing protein</fullName>
    </recommendedName>
</protein>
<name>A0A9P9L6C8_FUSSL</name>
<reference evidence="2" key="1">
    <citation type="journal article" date="2021" name="Nat. Commun.">
        <title>Genetic determinants of endophytism in the Arabidopsis root mycobiome.</title>
        <authorList>
            <person name="Mesny F."/>
            <person name="Miyauchi S."/>
            <person name="Thiergart T."/>
            <person name="Pickel B."/>
            <person name="Atanasova L."/>
            <person name="Karlsson M."/>
            <person name="Huettel B."/>
            <person name="Barry K.W."/>
            <person name="Haridas S."/>
            <person name="Chen C."/>
            <person name="Bauer D."/>
            <person name="Andreopoulos W."/>
            <person name="Pangilinan J."/>
            <person name="LaButti K."/>
            <person name="Riley R."/>
            <person name="Lipzen A."/>
            <person name="Clum A."/>
            <person name="Drula E."/>
            <person name="Henrissat B."/>
            <person name="Kohler A."/>
            <person name="Grigoriev I.V."/>
            <person name="Martin F.M."/>
            <person name="Hacquard S."/>
        </authorList>
    </citation>
    <scope>NUCLEOTIDE SEQUENCE</scope>
    <source>
        <strain evidence="2">FSSC 5 MPI-SDFR-AT-0091</strain>
    </source>
</reference>
<dbReference type="Pfam" id="PF20183">
    <property type="entry name" value="DUF6546"/>
    <property type="match status" value="1"/>
</dbReference>
<accession>A0A9P9L6C8</accession>
<comment type="caution">
    <text evidence="2">The sequence shown here is derived from an EMBL/GenBank/DDBJ whole genome shotgun (WGS) entry which is preliminary data.</text>
</comment>
<sequence>MLSFYSFPQDIQQMVFSELAQSRDLASFACVNKHWQEFFEAKTFRHLIISQYDIEDFDIIVRGARRSCVKHLWLRILLPKHLWVWRKEEEDAHVLWKADRVFTTSIFDLWDVLANWDACSHDGNSGFTFELSAHSPSDRGKHVRDDLFERDVDMYQEYLETNSVEAYKSSGDVYAPYSKAYRGLGGMFGTQMWDRTVADLFGWKPLEFNLHEQEDMSPIREDEAPELPSVSVINKFLIRRSQFRQISPASLVETLSSLPHLEQLVIERWRCVDAREETLWCQMAKTFILDLPTSVKTLSLYGDKAKIFHGWSSRDVITVGLAKHLRNYGRHLENISVSFLIDAKDFFQPFWTSQTECTTTWENLKTLSLTSRILKSSSRSRVNGLLCAAANAAMKMPKLQLLELWSGDEGIASAFRYRVKDAVTEVTWLSTHITKVDQKVINAWTSVAVAEGRPDVRVSIGKLDPDKIISVGTVLRHLYLREQILHPVSGYRIAWEQKKQS</sequence>
<evidence type="ECO:0000313" key="3">
    <source>
        <dbReference type="Proteomes" id="UP000736672"/>
    </source>
</evidence>
<proteinExistence type="predicted"/>
<dbReference type="InterPro" id="IPR036047">
    <property type="entry name" value="F-box-like_dom_sf"/>
</dbReference>